<reference evidence="1" key="1">
    <citation type="journal article" date="2025" name="Int. J. Syst. Evol. Microbiol.">
        <title>Inconstantimicrobium mannanitabidum sp. nov., a novel member of the family Clostridiaceae isolated from anoxic soil under the treatment of reductive soil disinfestation.</title>
        <authorList>
            <person name="Ueki A."/>
            <person name="Tonouchi A."/>
            <person name="Honma S."/>
            <person name="Kaku N."/>
            <person name="Ueki K."/>
        </authorList>
    </citation>
    <scope>NUCLEOTIDE SEQUENCE</scope>
    <source>
        <strain evidence="1">TW13</strain>
    </source>
</reference>
<evidence type="ECO:0000313" key="1">
    <source>
        <dbReference type="EMBL" id="GKX67265.1"/>
    </source>
</evidence>
<name>A0ACB5RDT2_9CLOT</name>
<evidence type="ECO:0000313" key="2">
    <source>
        <dbReference type="Proteomes" id="UP001058074"/>
    </source>
</evidence>
<comment type="caution">
    <text evidence="1">The sequence shown here is derived from an EMBL/GenBank/DDBJ whole genome shotgun (WGS) entry which is preliminary data.</text>
</comment>
<keyword evidence="2" id="KW-1185">Reference proteome</keyword>
<dbReference type="EMBL" id="BROD01000001">
    <property type="protein sequence ID" value="GKX67265.1"/>
    <property type="molecule type" value="Genomic_DNA"/>
</dbReference>
<organism evidence="1 2">
    <name type="scientific">Inconstantimicrobium mannanitabidum</name>
    <dbReference type="NCBI Taxonomy" id="1604901"/>
    <lineage>
        <taxon>Bacteria</taxon>
        <taxon>Bacillati</taxon>
        <taxon>Bacillota</taxon>
        <taxon>Clostridia</taxon>
        <taxon>Eubacteriales</taxon>
        <taxon>Clostridiaceae</taxon>
        <taxon>Inconstantimicrobium</taxon>
    </lineage>
</organism>
<sequence>MKWSKEFLYEVEGKEVFAYRLINSNNSFIEVLNWGCTMTKIVVPDKDGNLENVILACKDMKMYIKNPSYMGALLGRTAGRICEGKITVDGVDYQLNLNYGVHQGQGGTIGFYKKVWDTEVVEKDNALSLVCKYFSVDGEENYPGNVPVQVTFTFNEENELTIDYEATTDKTTLINLSQHNYFNLSGNIKRPITDEFLKIDADSIMELDETAATTGNKIDVTGTPFDFRTGKIIEKDIACENEQIRIANGYDHTWNLNKKSKPDIYLEDIISGRTMEIVTNQKHVVIYTMNYSNGPVLYNGEVEKVRHGICFETQNPPIGRNQAFLEESIVKPGEKYSQVTIYKFGLKK</sequence>
<dbReference type="Proteomes" id="UP001058074">
    <property type="component" value="Unassembled WGS sequence"/>
</dbReference>
<gene>
    <name evidence="1" type="primary">galM</name>
    <name evidence="1" type="ORF">rsdtw13_25230</name>
</gene>
<accession>A0ACB5RDT2</accession>
<protein>
    <submittedName>
        <fullName evidence="1">Aldose 1-epimerase</fullName>
    </submittedName>
</protein>
<proteinExistence type="predicted"/>